<gene>
    <name evidence="6" type="ORF">K1X13_11670</name>
</gene>
<sequence>MDTGEYDVLVLGAGPNGLTCAAYLARAGARVLVLEKRFEVGGTLSTDDYSTPFHYNIAQATVPIGAASPPFADLGLTELGVRFIEPEVAAAFLPADGTRPFVVRAGGRELGDGVAEALQTAERIVVPLLYCPPAEPEGIAEAVSAAGGQSLLDLAAMTPEQLAASVRDDRAGGLVRYLCAVSGFFAADGPLGLLGAWAVLQQLRPIVVMGGSKSLALGLSRSSVAAGAEYRLVADVVSVHQDADRLRVKCRDGREFRARAVVSTLDLVTTFEELVPAEAVPAETADMVKGWRFDETGPFTGHFGIKGPAPESADRDASDAFLQVLGFSGDSDVAEAVAAVRNGQQTSAPCGHLTVTTRFDPRQAAAGPYGPLHTLRFSTLFPRTGQAADWARKRTEHRSQLWDSLREGMPALGQSRLLFSFADGPPDIEQRFGTTRNGSVGQGALTANQTFALRPHRAMSRTRTPVPRLYLGGGSVHPGIPGSLAGGYHAAAAVCEDLGFTRWWPTPELLERARASGDLPDSLLPSPRPSVHVPEQRRREAPTPVA</sequence>
<organism evidence="6 7">
    <name type="scientific">Nocardioides jiangsuensis</name>
    <dbReference type="NCBI Taxonomy" id="2866161"/>
    <lineage>
        <taxon>Bacteria</taxon>
        <taxon>Bacillati</taxon>
        <taxon>Actinomycetota</taxon>
        <taxon>Actinomycetes</taxon>
        <taxon>Propionibacteriales</taxon>
        <taxon>Nocardioidaceae</taxon>
        <taxon>Nocardioides</taxon>
    </lineage>
</organism>
<evidence type="ECO:0000259" key="5">
    <source>
        <dbReference type="Pfam" id="PF01593"/>
    </source>
</evidence>
<dbReference type="Pfam" id="PF01593">
    <property type="entry name" value="Amino_oxidase"/>
    <property type="match status" value="1"/>
</dbReference>
<name>A0ABS7RK96_9ACTN</name>
<evidence type="ECO:0000313" key="7">
    <source>
        <dbReference type="Proteomes" id="UP000754710"/>
    </source>
</evidence>
<dbReference type="EMBL" id="JAIEZQ010000002">
    <property type="protein sequence ID" value="MBY9075479.1"/>
    <property type="molecule type" value="Genomic_DNA"/>
</dbReference>
<dbReference type="InterPro" id="IPR036188">
    <property type="entry name" value="FAD/NAD-bd_sf"/>
</dbReference>
<evidence type="ECO:0000313" key="6">
    <source>
        <dbReference type="EMBL" id="MBY9075479.1"/>
    </source>
</evidence>
<comment type="function">
    <text evidence="1">Probable oxidoreductase that may play a role as regulator of mitochondrial function.</text>
</comment>
<feature type="compositionally biased region" description="Basic and acidic residues" evidence="4">
    <location>
        <begin position="534"/>
        <end position="546"/>
    </location>
</feature>
<comment type="subunit">
    <text evidence="2">Interacts with COX5B; this interaction may contribute to localize PYROXD2 to the inner face of the inner mitochondrial membrane.</text>
</comment>
<feature type="compositionally biased region" description="Low complexity" evidence="4">
    <location>
        <begin position="516"/>
        <end position="525"/>
    </location>
</feature>
<dbReference type="RefSeq" id="WP_221025219.1">
    <property type="nucleotide sequence ID" value="NZ_JAIEZQ010000002.1"/>
</dbReference>
<accession>A0ABS7RK96</accession>
<comment type="caution">
    <text evidence="6">The sequence shown here is derived from an EMBL/GenBank/DDBJ whole genome shotgun (WGS) entry which is preliminary data.</text>
</comment>
<dbReference type="Proteomes" id="UP000754710">
    <property type="component" value="Unassembled WGS sequence"/>
</dbReference>
<evidence type="ECO:0000256" key="2">
    <source>
        <dbReference type="ARBA" id="ARBA00038825"/>
    </source>
</evidence>
<proteinExistence type="predicted"/>
<evidence type="ECO:0000256" key="1">
    <source>
        <dbReference type="ARBA" id="ARBA00037217"/>
    </source>
</evidence>
<dbReference type="SUPFAM" id="SSF51905">
    <property type="entry name" value="FAD/NAD(P)-binding domain"/>
    <property type="match status" value="1"/>
</dbReference>
<feature type="domain" description="Amine oxidase" evidence="5">
    <location>
        <begin position="17"/>
        <end position="496"/>
    </location>
</feature>
<dbReference type="PANTHER" id="PTHR10668">
    <property type="entry name" value="PHYTOENE DEHYDROGENASE"/>
    <property type="match status" value="1"/>
</dbReference>
<feature type="region of interest" description="Disordered" evidence="4">
    <location>
        <begin position="515"/>
        <end position="546"/>
    </location>
</feature>
<dbReference type="PANTHER" id="PTHR10668:SF103">
    <property type="entry name" value="PYRIDINE NUCLEOTIDE-DISULFIDE OXIDOREDUCTASE DOMAIN-CONTAINING PROTEIN 2"/>
    <property type="match status" value="1"/>
</dbReference>
<dbReference type="Gene3D" id="3.50.50.60">
    <property type="entry name" value="FAD/NAD(P)-binding domain"/>
    <property type="match status" value="2"/>
</dbReference>
<protein>
    <recommendedName>
        <fullName evidence="3">Pyridine nucleotide-disulfide oxidoreductase domain-containing protein 2</fullName>
    </recommendedName>
</protein>
<dbReference type="PRINTS" id="PR00419">
    <property type="entry name" value="ADXRDTASE"/>
</dbReference>
<evidence type="ECO:0000256" key="4">
    <source>
        <dbReference type="SAM" id="MobiDB-lite"/>
    </source>
</evidence>
<keyword evidence="7" id="KW-1185">Reference proteome</keyword>
<reference evidence="6 7" key="1">
    <citation type="submission" date="2021-08" db="EMBL/GenBank/DDBJ databases">
        <title>Nocardioides bacterium WL0053 sp. nov., isolated from the sediment.</title>
        <authorList>
            <person name="Wang L."/>
            <person name="Zhang D."/>
            <person name="Zhang A."/>
        </authorList>
    </citation>
    <scope>NUCLEOTIDE SEQUENCE [LARGE SCALE GENOMIC DNA]</scope>
    <source>
        <strain evidence="6 7">WL0053</strain>
    </source>
</reference>
<dbReference type="InterPro" id="IPR002937">
    <property type="entry name" value="Amino_oxidase"/>
</dbReference>
<evidence type="ECO:0000256" key="3">
    <source>
        <dbReference type="ARBA" id="ARBA00040298"/>
    </source>
</evidence>